<keyword evidence="9" id="KW-1185">Reference proteome</keyword>
<keyword evidence="6 7" id="KW-0472">Membrane</keyword>
<dbReference type="AlphaFoldDB" id="E6U6I5"/>
<dbReference type="RefSeq" id="WP_013486398.1">
    <property type="nucleotide sequence ID" value="NC_014828.1"/>
</dbReference>
<dbReference type="Pfam" id="PF01313">
    <property type="entry name" value="Bac_export_3"/>
    <property type="match status" value="1"/>
</dbReference>
<evidence type="ECO:0000313" key="8">
    <source>
        <dbReference type="EMBL" id="ADU28055.1"/>
    </source>
</evidence>
<keyword evidence="3" id="KW-1003">Cell membrane</keyword>
<evidence type="ECO:0000256" key="6">
    <source>
        <dbReference type="ARBA" id="ARBA00023136"/>
    </source>
</evidence>
<evidence type="ECO:0000313" key="9">
    <source>
        <dbReference type="Proteomes" id="UP000001551"/>
    </source>
</evidence>
<proteinExistence type="inferred from homology"/>
<dbReference type="PIRSF" id="PIRSF004669">
    <property type="entry name" value="FliQ"/>
    <property type="match status" value="1"/>
</dbReference>
<comment type="subcellular location">
    <subcellularLocation>
        <location evidence="1">Cell membrane</location>
        <topology evidence="1">Multi-pass membrane protein</topology>
    </subcellularLocation>
</comment>
<comment type="similarity">
    <text evidence="2">Belongs to the FliQ/MopD/SpaQ family.</text>
</comment>
<sequence>MNVTQIAELAHRTLIMAAMLGIPLLVVCLVVGLVVSIFETATQIHEQSLNFLPKLVAVLIVLLVAGGWMVSQLSSFTREVFQAIAGKV</sequence>
<dbReference type="KEGG" id="eha:Ethha_2562"/>
<evidence type="ECO:0000256" key="2">
    <source>
        <dbReference type="ARBA" id="ARBA00006156"/>
    </source>
</evidence>
<accession>E6U6I5</accession>
<dbReference type="GO" id="GO:0005886">
    <property type="term" value="C:plasma membrane"/>
    <property type="evidence" value="ECO:0007669"/>
    <property type="project" value="UniProtKB-SubCell"/>
</dbReference>
<name>E6U6I5_ETHHY</name>
<dbReference type="HOGENOM" id="CLU_164516_2_0_9"/>
<keyword evidence="4 7" id="KW-0812">Transmembrane</keyword>
<dbReference type="PANTHER" id="PTHR34040:SF2">
    <property type="entry name" value="FLAGELLAR BIOSYNTHETIC PROTEIN FLIQ"/>
    <property type="match status" value="1"/>
</dbReference>
<gene>
    <name evidence="8" type="ordered locus">Ethha_2562</name>
</gene>
<keyword evidence="5 7" id="KW-1133">Transmembrane helix</keyword>
<dbReference type="InterPro" id="IPR002191">
    <property type="entry name" value="Bac_export_3"/>
</dbReference>
<dbReference type="PANTHER" id="PTHR34040">
    <property type="entry name" value="FLAGELLAR BIOSYNTHETIC PROTEIN FLIQ"/>
    <property type="match status" value="1"/>
</dbReference>
<evidence type="ECO:0000256" key="4">
    <source>
        <dbReference type="ARBA" id="ARBA00022692"/>
    </source>
</evidence>
<evidence type="ECO:0000256" key="1">
    <source>
        <dbReference type="ARBA" id="ARBA00004651"/>
    </source>
</evidence>
<reference evidence="8 9" key="1">
    <citation type="submission" date="2010-12" db="EMBL/GenBank/DDBJ databases">
        <title>Complete sequence of Ethanoligenens harbinense YUAN-3.</title>
        <authorList>
            <person name="Lucas S."/>
            <person name="Copeland A."/>
            <person name="Lapidus A."/>
            <person name="Cheng J.-F."/>
            <person name="Bruce D."/>
            <person name="Goodwin L."/>
            <person name="Pitluck S."/>
            <person name="Chertkov O."/>
            <person name="Misra M."/>
            <person name="Detter J.C."/>
            <person name="Han C."/>
            <person name="Tapia R."/>
            <person name="Land M."/>
            <person name="Hauser L."/>
            <person name="Jeffries C."/>
            <person name="Kyrpides N."/>
            <person name="Ivanova N."/>
            <person name="Mikhailova N."/>
            <person name="Wang A."/>
            <person name="Mouttaki H."/>
            <person name="He Z."/>
            <person name="Zhou J."/>
            <person name="Hemme C.L."/>
            <person name="Woyke T."/>
        </authorList>
    </citation>
    <scope>NUCLEOTIDE SEQUENCE [LARGE SCALE GENOMIC DNA]</scope>
    <source>
        <strain evidence="9">DSM 18485 / JCM 12961 / CGMCC 1.5033 / YUAN-3</strain>
    </source>
</reference>
<dbReference type="eggNOG" id="COG1987">
    <property type="taxonomic scope" value="Bacteria"/>
</dbReference>
<evidence type="ECO:0000256" key="5">
    <source>
        <dbReference type="ARBA" id="ARBA00022989"/>
    </source>
</evidence>
<dbReference type="Proteomes" id="UP000001551">
    <property type="component" value="Chromosome"/>
</dbReference>
<dbReference type="GO" id="GO:0009306">
    <property type="term" value="P:protein secretion"/>
    <property type="evidence" value="ECO:0007669"/>
    <property type="project" value="InterPro"/>
</dbReference>
<evidence type="ECO:0000256" key="3">
    <source>
        <dbReference type="ARBA" id="ARBA00022475"/>
    </source>
</evidence>
<dbReference type="EMBL" id="CP002400">
    <property type="protein sequence ID" value="ADU28055.1"/>
    <property type="molecule type" value="Genomic_DNA"/>
</dbReference>
<dbReference type="PRINTS" id="PR00952">
    <property type="entry name" value="TYPE3IMQPROT"/>
</dbReference>
<organism evidence="8 9">
    <name type="scientific">Ethanoligenens harbinense (strain DSM 18485 / JCM 12961 / CGMCC 1.5033 / YUAN-3)</name>
    <dbReference type="NCBI Taxonomy" id="663278"/>
    <lineage>
        <taxon>Bacteria</taxon>
        <taxon>Bacillati</taxon>
        <taxon>Bacillota</taxon>
        <taxon>Clostridia</taxon>
        <taxon>Eubacteriales</taxon>
        <taxon>Oscillospiraceae</taxon>
        <taxon>Ethanoligenens</taxon>
    </lineage>
</organism>
<evidence type="ECO:0000256" key="7">
    <source>
        <dbReference type="SAM" id="Phobius"/>
    </source>
</evidence>
<feature type="transmembrane region" description="Helical" evidence="7">
    <location>
        <begin position="14"/>
        <end position="39"/>
    </location>
</feature>
<feature type="transmembrane region" description="Helical" evidence="7">
    <location>
        <begin position="51"/>
        <end position="70"/>
    </location>
</feature>
<dbReference type="STRING" id="663278.Ethha_2562"/>
<protein>
    <submittedName>
        <fullName evidence="8">Export protein FliQ family 3</fullName>
    </submittedName>
</protein>